<feature type="region of interest" description="Disordered" evidence="5">
    <location>
        <begin position="93"/>
        <end position="371"/>
    </location>
</feature>
<dbReference type="Pfam" id="PF02758">
    <property type="entry name" value="PYRIN"/>
    <property type="match status" value="1"/>
</dbReference>
<keyword evidence="2" id="KW-0862">Zinc</keyword>
<evidence type="ECO:0000259" key="6">
    <source>
        <dbReference type="PROSITE" id="PS50119"/>
    </source>
</evidence>
<dbReference type="SUPFAM" id="SSF47986">
    <property type="entry name" value="DEATH domain"/>
    <property type="match status" value="1"/>
</dbReference>
<evidence type="ECO:0000256" key="4">
    <source>
        <dbReference type="SAM" id="Coils"/>
    </source>
</evidence>
<dbReference type="Gene3D" id="2.60.120.920">
    <property type="match status" value="1"/>
</dbReference>
<dbReference type="SMART" id="SM01289">
    <property type="entry name" value="PYRIN"/>
    <property type="match status" value="1"/>
</dbReference>
<dbReference type="Pfam" id="PF00643">
    <property type="entry name" value="zf-B_box"/>
    <property type="match status" value="1"/>
</dbReference>
<dbReference type="CDD" id="cd08321">
    <property type="entry name" value="Pyrin_ASC-like"/>
    <property type="match status" value="1"/>
</dbReference>
<feature type="domain" description="Pyrin" evidence="8">
    <location>
        <begin position="1"/>
        <end position="92"/>
    </location>
</feature>
<keyword evidence="4" id="KW-0175">Coiled coil</keyword>
<feature type="compositionally biased region" description="Low complexity" evidence="5">
    <location>
        <begin position="253"/>
        <end position="267"/>
    </location>
</feature>
<name>A0A8J6DE55_GALPY</name>
<evidence type="ECO:0000259" key="8">
    <source>
        <dbReference type="PROSITE" id="PS50824"/>
    </source>
</evidence>
<dbReference type="InterPro" id="IPR003877">
    <property type="entry name" value="SPRY_dom"/>
</dbReference>
<dbReference type="Pfam" id="PF00622">
    <property type="entry name" value="SPRY"/>
    <property type="match status" value="1"/>
</dbReference>
<evidence type="ECO:0000259" key="7">
    <source>
        <dbReference type="PROSITE" id="PS50188"/>
    </source>
</evidence>
<dbReference type="Pfam" id="PF13765">
    <property type="entry name" value="PRY"/>
    <property type="match status" value="1"/>
</dbReference>
<dbReference type="InterPro" id="IPR001870">
    <property type="entry name" value="B30.2/SPRY"/>
</dbReference>
<evidence type="ECO:0000256" key="5">
    <source>
        <dbReference type="SAM" id="MobiDB-lite"/>
    </source>
</evidence>
<reference evidence="9" key="1">
    <citation type="journal article" date="2021" name="Evol. Appl.">
        <title>The genome of the Pyrenean desman and the effects of bottlenecks and inbreeding on the genomic landscape of an endangered species.</title>
        <authorList>
            <person name="Escoda L."/>
            <person name="Castresana J."/>
        </authorList>
    </citation>
    <scope>NUCLEOTIDE SEQUENCE</scope>
    <source>
        <strain evidence="9">IBE-C5619</strain>
    </source>
</reference>
<protein>
    <submittedName>
        <fullName evidence="9">Pyrin</fullName>
    </submittedName>
</protein>
<organism evidence="9 10">
    <name type="scientific">Galemys pyrenaicus</name>
    <name type="common">Iberian desman</name>
    <name type="synonym">Pyrenean desman</name>
    <dbReference type="NCBI Taxonomy" id="202257"/>
    <lineage>
        <taxon>Eukaryota</taxon>
        <taxon>Metazoa</taxon>
        <taxon>Chordata</taxon>
        <taxon>Craniata</taxon>
        <taxon>Vertebrata</taxon>
        <taxon>Euteleostomi</taxon>
        <taxon>Mammalia</taxon>
        <taxon>Eutheria</taxon>
        <taxon>Laurasiatheria</taxon>
        <taxon>Eulipotyphla</taxon>
        <taxon>Talpidae</taxon>
        <taxon>Galemys</taxon>
    </lineage>
</organism>
<dbReference type="Gene3D" id="3.30.160.60">
    <property type="entry name" value="Classic Zinc Finger"/>
    <property type="match status" value="1"/>
</dbReference>
<dbReference type="SUPFAM" id="SSF57845">
    <property type="entry name" value="B-box zinc-binding domain"/>
    <property type="match status" value="1"/>
</dbReference>
<proteinExistence type="predicted"/>
<dbReference type="PANTHER" id="PTHR24103">
    <property type="entry name" value="E3 UBIQUITIN-PROTEIN LIGASE TRIM"/>
    <property type="match status" value="1"/>
</dbReference>
<dbReference type="SMART" id="SM00336">
    <property type="entry name" value="BBOX"/>
    <property type="match status" value="1"/>
</dbReference>
<feature type="coiled-coil region" evidence="4">
    <location>
        <begin position="418"/>
        <end position="491"/>
    </location>
</feature>
<keyword evidence="1 3" id="KW-0863">Zinc-finger</keyword>
<gene>
    <name evidence="9" type="ORF">J0S82_010354</name>
</gene>
<evidence type="ECO:0000256" key="1">
    <source>
        <dbReference type="ARBA" id="ARBA00022771"/>
    </source>
</evidence>
<dbReference type="PROSITE" id="PS50188">
    <property type="entry name" value="B302_SPRY"/>
    <property type="match status" value="1"/>
</dbReference>
<dbReference type="CDD" id="cd15813">
    <property type="entry name" value="SPRY_PRY_TRIM20"/>
    <property type="match status" value="1"/>
</dbReference>
<dbReference type="InterPro" id="IPR006574">
    <property type="entry name" value="PRY"/>
</dbReference>
<evidence type="ECO:0000313" key="10">
    <source>
        <dbReference type="Proteomes" id="UP000700334"/>
    </source>
</evidence>
<dbReference type="Gene3D" id="1.10.533.10">
    <property type="entry name" value="Death Domain, Fas"/>
    <property type="match status" value="1"/>
</dbReference>
<dbReference type="Proteomes" id="UP000700334">
    <property type="component" value="Unassembled WGS sequence"/>
</dbReference>
<dbReference type="PROSITE" id="PS50119">
    <property type="entry name" value="ZF_BBOX"/>
    <property type="match status" value="1"/>
</dbReference>
<comment type="caution">
    <text evidence="9">The sequence shown here is derived from an EMBL/GenBank/DDBJ whole genome shotgun (WGS) entry which is preliminary data.</text>
</comment>
<dbReference type="InterPro" id="IPR004020">
    <property type="entry name" value="DAPIN"/>
</dbReference>
<dbReference type="InterPro" id="IPR043136">
    <property type="entry name" value="B30.2/SPRY_sf"/>
</dbReference>
<accession>A0A8J6DE55</accession>
<dbReference type="InterPro" id="IPR013320">
    <property type="entry name" value="ConA-like_dom_sf"/>
</dbReference>
<dbReference type="GO" id="GO:0008270">
    <property type="term" value="F:zinc ion binding"/>
    <property type="evidence" value="ECO:0007669"/>
    <property type="project" value="UniProtKB-KW"/>
</dbReference>
<feature type="domain" description="B30.2/SPRY" evidence="7">
    <location>
        <begin position="578"/>
        <end position="777"/>
    </location>
</feature>
<dbReference type="FunFam" id="2.60.120.920:FF:000004">
    <property type="entry name" value="Butyrophilin subfamily 1 member A1"/>
    <property type="match status" value="1"/>
</dbReference>
<sequence>MFKTPRDLLLFSLEELVPYEFEKFKFKLQNVSLESERRRIARGQLQMAQPVKVADLLVSHYGEQCALRLTLHVLRAINQHLLAEELHHALGSDYLESGTDGSTTTCASRDGRPRPARQSDSPEGDGQRQGADGAAGLPTGQPEAGRASQKRPPGKQKDQKGPEGPDAAGKPCTRSLALLRKGPAPGKPQGRALLRRNCSSAGCLTRGNLKPPSGKKRPKSLEIPISSGAAPPNPETPLTQENSDSAPTPSPVAALDGGAALSGGPSSRELGSSQALKGAPPRSRAPAASLAAERTWEHRNATASWERNGMEGPEPPESSGVAAGGGCWAPAGRQQAAGSLGPAPEGDPAGATRARSSSSLGPAPCSPGAPPQCERHMKQALLLFCEDHGEPICLICRLSQEHLGHRVRPLQEAALECKEQVQKQLEHLKGLRESEEQQKAEGEKERANFLKQTAIQKQRVQCHLEGLCHFLKQQEQQFLTKLEELEETVQQVGAAYGARVAGALTLLNGLIGELEARQAQPDWELMQGIGAVLQRAQMMTVPEPWTTPEEVEGKVHLLHQKSSFLEKYIKQFSETLRVEMKSLNVPELTSARAHAAPVTLDPATAHTNLVFSSDLKSVRLGSKSDRLPDSPERFDSCIVTLGVPRFLSGRHYWEVEVGNKTGWILGVCRASTSRKGSITLLPEKGFWVVMMMKRNEYQASTRPPTRLQMKEPPTRVGVFLDHEAGSVSFYNVTAKSHMYTFTGFSSSEALQPVFSPGAHDGGKNLDPLTICAVGGPGPH</sequence>
<dbReference type="SMART" id="SM00589">
    <property type="entry name" value="PRY"/>
    <property type="match status" value="1"/>
</dbReference>
<dbReference type="PROSITE" id="PS50824">
    <property type="entry name" value="DAPIN"/>
    <property type="match status" value="1"/>
</dbReference>
<feature type="domain" description="B box-type" evidence="6">
    <location>
        <begin position="373"/>
        <end position="410"/>
    </location>
</feature>
<keyword evidence="1 3" id="KW-0479">Metal-binding</keyword>
<dbReference type="PRINTS" id="PR01407">
    <property type="entry name" value="BUTYPHLNCDUF"/>
</dbReference>
<evidence type="ECO:0000256" key="2">
    <source>
        <dbReference type="ARBA" id="ARBA00022833"/>
    </source>
</evidence>
<dbReference type="SMART" id="SM00449">
    <property type="entry name" value="SPRY"/>
    <property type="match status" value="1"/>
</dbReference>
<dbReference type="InterPro" id="IPR003879">
    <property type="entry name" value="Butyrophylin_SPRY"/>
</dbReference>
<dbReference type="CDD" id="cd19771">
    <property type="entry name" value="Bbox2_TRIM20"/>
    <property type="match status" value="1"/>
</dbReference>
<feature type="compositionally biased region" description="Low complexity" evidence="5">
    <location>
        <begin position="279"/>
        <end position="292"/>
    </location>
</feature>
<dbReference type="InterPro" id="IPR011029">
    <property type="entry name" value="DEATH-like_dom_sf"/>
</dbReference>
<dbReference type="InterPro" id="IPR050143">
    <property type="entry name" value="TRIM/RBCC"/>
</dbReference>
<keyword evidence="10" id="KW-1185">Reference proteome</keyword>
<feature type="compositionally biased region" description="Polar residues" evidence="5">
    <location>
        <begin position="236"/>
        <end position="247"/>
    </location>
</feature>
<evidence type="ECO:0000313" key="9">
    <source>
        <dbReference type="EMBL" id="KAG8506437.1"/>
    </source>
</evidence>
<dbReference type="SUPFAM" id="SSF49899">
    <property type="entry name" value="Concanavalin A-like lectins/glucanases"/>
    <property type="match status" value="1"/>
</dbReference>
<dbReference type="AlphaFoldDB" id="A0A8J6DE55"/>
<evidence type="ECO:0000256" key="3">
    <source>
        <dbReference type="PROSITE-ProRule" id="PRU00024"/>
    </source>
</evidence>
<dbReference type="OrthoDB" id="9445371at2759"/>
<dbReference type="InterPro" id="IPR000315">
    <property type="entry name" value="Znf_B-box"/>
</dbReference>
<dbReference type="EMBL" id="JAGFMF010012160">
    <property type="protein sequence ID" value="KAG8506437.1"/>
    <property type="molecule type" value="Genomic_DNA"/>
</dbReference>